<dbReference type="Proteomes" id="UP000066480">
    <property type="component" value="Chromosome"/>
</dbReference>
<organism evidence="12 13">
    <name type="scientific">Luteipulveratus mongoliensis</name>
    <dbReference type="NCBI Taxonomy" id="571913"/>
    <lineage>
        <taxon>Bacteria</taxon>
        <taxon>Bacillati</taxon>
        <taxon>Actinomycetota</taxon>
        <taxon>Actinomycetes</taxon>
        <taxon>Micrococcales</taxon>
        <taxon>Dermacoccaceae</taxon>
        <taxon>Luteipulveratus</taxon>
    </lineage>
</organism>
<dbReference type="PANTHER" id="PTHR24421:SF10">
    <property type="entry name" value="NITRATE_NITRITE SENSOR PROTEIN NARQ"/>
    <property type="match status" value="1"/>
</dbReference>
<gene>
    <name evidence="12" type="ORF">VV02_22395</name>
</gene>
<keyword evidence="6" id="KW-0418">Kinase</keyword>
<dbReference type="InterPro" id="IPR036890">
    <property type="entry name" value="HATPase_C_sf"/>
</dbReference>
<dbReference type="PIRSF" id="PIRSF037434">
    <property type="entry name" value="STHK_ChrS"/>
    <property type="match status" value="1"/>
</dbReference>
<dbReference type="InterPro" id="IPR011712">
    <property type="entry name" value="Sig_transdc_His_kin_sub3_dim/P"/>
</dbReference>
<evidence type="ECO:0000256" key="3">
    <source>
        <dbReference type="ARBA" id="ARBA00022553"/>
    </source>
</evidence>
<evidence type="ECO:0000313" key="13">
    <source>
        <dbReference type="Proteomes" id="UP000066480"/>
    </source>
</evidence>
<dbReference type="InterPro" id="IPR017205">
    <property type="entry name" value="Sig_transdc_His_kinase_ChrS"/>
</dbReference>
<evidence type="ECO:0000256" key="1">
    <source>
        <dbReference type="ARBA" id="ARBA00000085"/>
    </source>
</evidence>
<dbReference type="PANTHER" id="PTHR24421">
    <property type="entry name" value="NITRATE/NITRITE SENSOR PROTEIN NARX-RELATED"/>
    <property type="match status" value="1"/>
</dbReference>
<dbReference type="GO" id="GO:0000155">
    <property type="term" value="F:phosphorelay sensor kinase activity"/>
    <property type="evidence" value="ECO:0007669"/>
    <property type="project" value="InterPro"/>
</dbReference>
<evidence type="ECO:0000259" key="10">
    <source>
        <dbReference type="Pfam" id="PF02518"/>
    </source>
</evidence>
<keyword evidence="9" id="KW-1133">Transmembrane helix</keyword>
<evidence type="ECO:0000256" key="5">
    <source>
        <dbReference type="ARBA" id="ARBA00022741"/>
    </source>
</evidence>
<dbReference type="Pfam" id="PF07730">
    <property type="entry name" value="HisKA_3"/>
    <property type="match status" value="1"/>
</dbReference>
<accession>A0A0K1JR66</accession>
<evidence type="ECO:0000259" key="11">
    <source>
        <dbReference type="Pfam" id="PF07730"/>
    </source>
</evidence>
<evidence type="ECO:0000313" key="12">
    <source>
        <dbReference type="EMBL" id="AKU19202.1"/>
    </source>
</evidence>
<evidence type="ECO:0000256" key="2">
    <source>
        <dbReference type="ARBA" id="ARBA00012438"/>
    </source>
</evidence>
<dbReference type="STRING" id="571913.VV02_22395"/>
<protein>
    <recommendedName>
        <fullName evidence="2">histidine kinase</fullName>
        <ecNumber evidence="2">2.7.13.3</ecNumber>
    </recommendedName>
</protein>
<keyword evidence="13" id="KW-1185">Reference proteome</keyword>
<dbReference type="InterPro" id="IPR050482">
    <property type="entry name" value="Sensor_HK_TwoCompSys"/>
</dbReference>
<dbReference type="InterPro" id="IPR003594">
    <property type="entry name" value="HATPase_dom"/>
</dbReference>
<feature type="transmembrane region" description="Helical" evidence="9">
    <location>
        <begin position="97"/>
        <end position="117"/>
    </location>
</feature>
<dbReference type="EC" id="2.7.13.3" evidence="2"/>
<evidence type="ECO:0000256" key="8">
    <source>
        <dbReference type="ARBA" id="ARBA00023012"/>
    </source>
</evidence>
<comment type="catalytic activity">
    <reaction evidence="1">
        <text>ATP + protein L-histidine = ADP + protein N-phospho-L-histidine.</text>
        <dbReference type="EC" id="2.7.13.3"/>
    </reaction>
</comment>
<dbReference type="GO" id="GO:0046983">
    <property type="term" value="F:protein dimerization activity"/>
    <property type="evidence" value="ECO:0007669"/>
    <property type="project" value="InterPro"/>
</dbReference>
<dbReference type="SUPFAM" id="SSF55874">
    <property type="entry name" value="ATPase domain of HSP90 chaperone/DNA topoisomerase II/histidine kinase"/>
    <property type="match status" value="1"/>
</dbReference>
<dbReference type="Gene3D" id="1.20.5.1930">
    <property type="match status" value="1"/>
</dbReference>
<dbReference type="CDD" id="cd16917">
    <property type="entry name" value="HATPase_UhpB-NarQ-NarX-like"/>
    <property type="match status" value="1"/>
</dbReference>
<dbReference type="KEGG" id="lmoi:VV02_22395"/>
<dbReference type="GO" id="GO:0016020">
    <property type="term" value="C:membrane"/>
    <property type="evidence" value="ECO:0007669"/>
    <property type="project" value="InterPro"/>
</dbReference>
<name>A0A0K1JR66_9MICO</name>
<feature type="domain" description="Signal transduction histidine kinase subgroup 3 dimerisation and phosphoacceptor" evidence="11">
    <location>
        <begin position="183"/>
        <end position="249"/>
    </location>
</feature>
<dbReference type="GO" id="GO:0005524">
    <property type="term" value="F:ATP binding"/>
    <property type="evidence" value="ECO:0007669"/>
    <property type="project" value="UniProtKB-KW"/>
</dbReference>
<keyword evidence="4" id="KW-0808">Transferase</keyword>
<keyword evidence="3" id="KW-0597">Phosphoprotein</keyword>
<evidence type="ECO:0000256" key="4">
    <source>
        <dbReference type="ARBA" id="ARBA00022679"/>
    </source>
</evidence>
<proteinExistence type="predicted"/>
<reference evidence="12 13" key="1">
    <citation type="submission" date="2015-03" db="EMBL/GenBank/DDBJ databases">
        <title>Luteipulveratus halotolerans sp. nov., a novel actinobacterium (Dermacoccaceae) from Sarawak, Malaysia.</title>
        <authorList>
            <person name="Juboi H."/>
            <person name="Basik A."/>
            <person name="Shamsul S.S."/>
            <person name="Arnold P."/>
            <person name="Schmitt E.K."/>
            <person name="Sanglier J.-J."/>
            <person name="Yeo T."/>
        </authorList>
    </citation>
    <scope>NUCLEOTIDE SEQUENCE [LARGE SCALE GENOMIC DNA]</scope>
    <source>
        <strain evidence="12 13">MN07-A0370</strain>
    </source>
</reference>
<dbReference type="PATRIC" id="fig|571913.6.peg.4536"/>
<keyword evidence="7" id="KW-0067">ATP-binding</keyword>
<evidence type="ECO:0000256" key="9">
    <source>
        <dbReference type="SAM" id="Phobius"/>
    </source>
</evidence>
<feature type="domain" description="Histidine kinase/HSP90-like ATPase" evidence="10">
    <location>
        <begin position="293"/>
        <end position="375"/>
    </location>
</feature>
<feature type="transmembrane region" description="Helical" evidence="9">
    <location>
        <begin position="25"/>
        <end position="43"/>
    </location>
</feature>
<keyword evidence="8" id="KW-0902">Two-component regulatory system</keyword>
<dbReference type="EMBL" id="CP011112">
    <property type="protein sequence ID" value="AKU19202.1"/>
    <property type="molecule type" value="Genomic_DNA"/>
</dbReference>
<sequence length="376" mass="39691">MWELYVVVGCVAAVAVVLVMDHDKLGRALVAVAAIVVLLIWTFTFGRRLLYSRQFGWQSTLFAGGVLAILAFALWFSAPATSLLPVIFPLAFMSLPLRWAVVATLVANVLPPLIVLLSQGSDSPDLGYSVAVCLMTFVVSPVIGVVITRTALLSEERASLLQDLAASRAESAQHAHEAGIAAERARLAREIHDTLAQGFTSVVTLVQAVESELDTDEDAARRHLTLIGTTAKENLAEARAMVSELTPTSLGDGDLVAALHRESERLAAETGIVMTVTGSPTLPPLGTAKDVVLLRATQEAFSNIRQHARASNASLDIDVTDGAARISVSDNGVGLVSEKAGFGLRGMRDRAEQVGGAVTVGPREGGGTVVRIEVPT</sequence>
<dbReference type="Pfam" id="PF02518">
    <property type="entry name" value="HATPase_c"/>
    <property type="match status" value="1"/>
</dbReference>
<keyword evidence="9" id="KW-0472">Membrane</keyword>
<keyword evidence="9" id="KW-0812">Transmembrane</keyword>
<feature type="transmembrane region" description="Helical" evidence="9">
    <location>
        <begin position="55"/>
        <end position="77"/>
    </location>
</feature>
<evidence type="ECO:0000256" key="7">
    <source>
        <dbReference type="ARBA" id="ARBA00022840"/>
    </source>
</evidence>
<dbReference type="AlphaFoldDB" id="A0A0K1JR66"/>
<keyword evidence="5" id="KW-0547">Nucleotide-binding</keyword>
<evidence type="ECO:0000256" key="6">
    <source>
        <dbReference type="ARBA" id="ARBA00022777"/>
    </source>
</evidence>
<dbReference type="Gene3D" id="3.30.565.10">
    <property type="entry name" value="Histidine kinase-like ATPase, C-terminal domain"/>
    <property type="match status" value="1"/>
</dbReference>
<feature type="transmembrane region" description="Helical" evidence="9">
    <location>
        <begin position="126"/>
        <end position="147"/>
    </location>
</feature>